<dbReference type="RefSeq" id="WP_128980294.1">
    <property type="nucleotide sequence ID" value="NZ_PDKJ01000005.1"/>
</dbReference>
<reference evidence="1 2" key="1">
    <citation type="submission" date="2017-10" db="EMBL/GenBank/DDBJ databases">
        <title>Genomics of the genus Arcobacter.</title>
        <authorList>
            <person name="Perez-Cataluna A."/>
            <person name="Figueras M.J."/>
        </authorList>
    </citation>
    <scope>NUCLEOTIDE SEQUENCE [LARGE SCALE GENOMIC DNA]</scope>
    <source>
        <strain evidence="1 2">CECT 8993</strain>
    </source>
</reference>
<evidence type="ECO:0000313" key="2">
    <source>
        <dbReference type="Proteomes" id="UP000290172"/>
    </source>
</evidence>
<evidence type="ECO:0000313" key="1">
    <source>
        <dbReference type="EMBL" id="RXJ68469.1"/>
    </source>
</evidence>
<gene>
    <name evidence="1" type="ORF">CRV08_06460</name>
</gene>
<organism evidence="1 2">
    <name type="scientific">Halarcobacter ebronensis</name>
    <dbReference type="NCBI Taxonomy" id="1462615"/>
    <lineage>
        <taxon>Bacteria</taxon>
        <taxon>Pseudomonadati</taxon>
        <taxon>Campylobacterota</taxon>
        <taxon>Epsilonproteobacteria</taxon>
        <taxon>Campylobacterales</taxon>
        <taxon>Arcobacteraceae</taxon>
        <taxon>Halarcobacter</taxon>
    </lineage>
</organism>
<dbReference type="AlphaFoldDB" id="A0A4Q0YH99"/>
<name>A0A4Q0YH99_9BACT</name>
<protein>
    <submittedName>
        <fullName evidence="1">Uncharacterized protein</fullName>
    </submittedName>
</protein>
<dbReference type="Proteomes" id="UP000290172">
    <property type="component" value="Unassembled WGS sequence"/>
</dbReference>
<dbReference type="EMBL" id="PDKJ01000005">
    <property type="protein sequence ID" value="RXJ68469.1"/>
    <property type="molecule type" value="Genomic_DNA"/>
</dbReference>
<sequence>MTIKENSLQHQLERAIESTDLGELKLLHRSQYMNVRRAVAKNKSIDSEIANNLAHDPVLNVCYIASQNPKCTEKRDFSNETFTACVTCEKSEIELACEGCEKLTNSSLHF</sequence>
<proteinExistence type="predicted"/>
<comment type="caution">
    <text evidence="1">The sequence shown here is derived from an EMBL/GenBank/DDBJ whole genome shotgun (WGS) entry which is preliminary data.</text>
</comment>
<accession>A0A4Q0YH99</accession>